<comment type="similarity">
    <text evidence="1 6">Belongs to the class-II aminoacyl-tRNA synthetase family.</text>
</comment>
<sequence length="437" mass="49613">MSRKPLLPRGFRDYPPSVMLTRLRVIESIRKIFQLHGFPPMDTPVVELWETLSGKYGEEAESLLIWRFQDPYSKRWYGLRYDLTVPLARYIAMHPETPLPFKRHQIALVWRHEEPQHMRYREFVQADVDVVGSPYPEADAEVLSAVQHALEYVGIPDVFVRLSHRKLLKAVFEKELGLANPTPVYRIIDKLDKIGVKGVEQELKRLGMSDATISRILRLIDTRAKGLDGVDALRTISSAAVVSAALNELKEIIELSYKPEKIVVDLSLVRGLDYYTGPIMEFQLEKESGPSLAGGGRYDDLIGLFRPQGSLPATGCSIGVERVLDVLLERGGTKPGVETTSKVLVVYLESELFKYAWSIAFKLRQHGIPAEIDLLRRAESKQRRRASSLNIPYVLIIGRHEASTGRFALYCRETKERLELGFEELVNFLKSVVQNGD</sequence>
<dbReference type="Gene3D" id="3.40.50.800">
    <property type="entry name" value="Anticodon-binding domain"/>
    <property type="match status" value="1"/>
</dbReference>
<feature type="binding site" evidence="7">
    <location>
        <begin position="274"/>
        <end position="275"/>
    </location>
    <ligand>
        <name>L-histidine</name>
        <dbReference type="ChEBI" id="CHEBI:57595"/>
    </ligand>
</feature>
<dbReference type="GO" id="GO:0005829">
    <property type="term" value="C:cytosol"/>
    <property type="evidence" value="ECO:0007669"/>
    <property type="project" value="TreeGrafter"/>
</dbReference>
<evidence type="ECO:0000313" key="9">
    <source>
        <dbReference type="EMBL" id="HHQ80527.1"/>
    </source>
</evidence>
<feature type="binding site" evidence="7">
    <location>
        <position position="125"/>
    </location>
    <ligand>
        <name>L-histidine</name>
        <dbReference type="ChEBI" id="CHEBI:57595"/>
    </ligand>
</feature>
<evidence type="ECO:0000256" key="1">
    <source>
        <dbReference type="ARBA" id="ARBA00008226"/>
    </source>
</evidence>
<name>A0A7J3ZKC2_9CREN</name>
<dbReference type="EMBL" id="DRZC01000051">
    <property type="protein sequence ID" value="HHQ80527.1"/>
    <property type="molecule type" value="Genomic_DNA"/>
</dbReference>
<dbReference type="InterPro" id="IPR045864">
    <property type="entry name" value="aa-tRNA-synth_II/BPL/LPL"/>
</dbReference>
<dbReference type="PIRSF" id="PIRSF001549">
    <property type="entry name" value="His-tRNA_synth"/>
    <property type="match status" value="1"/>
</dbReference>
<reference evidence="9" key="1">
    <citation type="journal article" date="2020" name="mSystems">
        <title>Genome- and Community-Level Interaction Insights into Carbon Utilization and Element Cycling Functions of Hydrothermarchaeota in Hydrothermal Sediment.</title>
        <authorList>
            <person name="Zhou Z."/>
            <person name="Liu Y."/>
            <person name="Xu W."/>
            <person name="Pan J."/>
            <person name="Luo Z.H."/>
            <person name="Li M."/>
        </authorList>
    </citation>
    <scope>NUCLEOTIDE SEQUENCE [LARGE SCALE GENOMIC DNA]</scope>
    <source>
        <strain evidence="9">SpSt-1116</strain>
    </source>
</reference>
<dbReference type="GO" id="GO:0003723">
    <property type="term" value="F:RNA binding"/>
    <property type="evidence" value="ECO:0007669"/>
    <property type="project" value="TreeGrafter"/>
</dbReference>
<feature type="binding site" evidence="7">
    <location>
        <position position="129"/>
    </location>
    <ligand>
        <name>L-histidine</name>
        <dbReference type="ChEBI" id="CHEBI:57595"/>
    </ligand>
</feature>
<dbReference type="InterPro" id="IPR006195">
    <property type="entry name" value="aa-tRNA-synth_II"/>
</dbReference>
<dbReference type="GO" id="GO:0004821">
    <property type="term" value="F:histidine-tRNA ligase activity"/>
    <property type="evidence" value="ECO:0007669"/>
    <property type="project" value="UniProtKB-UniRule"/>
</dbReference>
<keyword evidence="3 6" id="KW-0067">ATP-binding</keyword>
<dbReference type="InterPro" id="IPR036621">
    <property type="entry name" value="Anticodon-bd_dom_sf"/>
</dbReference>
<dbReference type="Pfam" id="PF03129">
    <property type="entry name" value="HGTP_anticodon"/>
    <property type="match status" value="1"/>
</dbReference>
<evidence type="ECO:0000256" key="3">
    <source>
        <dbReference type="ARBA" id="ARBA00022840"/>
    </source>
</evidence>
<proteinExistence type="inferred from homology"/>
<dbReference type="AlphaFoldDB" id="A0A7J3ZKC2"/>
<dbReference type="InterPro" id="IPR004154">
    <property type="entry name" value="Anticodon-bd"/>
</dbReference>
<keyword evidence="4 6" id="KW-0648">Protein biosynthesis</keyword>
<feature type="domain" description="Aminoacyl-transfer RNA synthetases class-II family profile" evidence="8">
    <location>
        <begin position="1"/>
        <end position="335"/>
    </location>
</feature>
<dbReference type="InterPro" id="IPR041715">
    <property type="entry name" value="HisRS-like_core"/>
</dbReference>
<dbReference type="GO" id="GO:0006427">
    <property type="term" value="P:histidyl-tRNA aminoacylation"/>
    <property type="evidence" value="ECO:0007669"/>
    <property type="project" value="UniProtKB-UniRule"/>
</dbReference>
<evidence type="ECO:0000259" key="8">
    <source>
        <dbReference type="PROSITE" id="PS50862"/>
    </source>
</evidence>
<dbReference type="HAMAP" id="MF_00127">
    <property type="entry name" value="His_tRNA_synth"/>
    <property type="match status" value="1"/>
</dbReference>
<keyword evidence="6" id="KW-0963">Cytoplasm</keyword>
<keyword evidence="6 9" id="KW-0436">Ligase</keyword>
<organism evidence="9">
    <name type="scientific">Fervidicoccus fontis</name>
    <dbReference type="NCBI Taxonomy" id="683846"/>
    <lineage>
        <taxon>Archaea</taxon>
        <taxon>Thermoproteota</taxon>
        <taxon>Thermoprotei</taxon>
        <taxon>Fervidicoccales</taxon>
        <taxon>Fervidicoccaceae</taxon>
        <taxon>Fervidicoccus</taxon>
    </lineage>
</organism>
<evidence type="ECO:0000256" key="2">
    <source>
        <dbReference type="ARBA" id="ARBA00022741"/>
    </source>
</evidence>
<protein>
    <recommendedName>
        <fullName evidence="6">Histidine--tRNA ligase</fullName>
        <ecNumber evidence="6">6.1.1.21</ecNumber>
    </recommendedName>
    <alternativeName>
        <fullName evidence="6">Histidyl-tRNA synthetase</fullName>
        <shortName evidence="6">HisRS</shortName>
    </alternativeName>
</protein>
<evidence type="ECO:0000256" key="5">
    <source>
        <dbReference type="ARBA" id="ARBA00047639"/>
    </source>
</evidence>
<dbReference type="InterPro" id="IPR004516">
    <property type="entry name" value="HisRS/HisZ"/>
</dbReference>
<dbReference type="GO" id="GO:0005524">
    <property type="term" value="F:ATP binding"/>
    <property type="evidence" value="ECO:0007669"/>
    <property type="project" value="UniProtKB-UniRule"/>
</dbReference>
<dbReference type="SUPFAM" id="SSF52954">
    <property type="entry name" value="Class II aaRS ABD-related"/>
    <property type="match status" value="1"/>
</dbReference>
<keyword evidence="6" id="KW-0030">Aminoacyl-tRNA synthetase</keyword>
<comment type="subcellular location">
    <subcellularLocation>
        <location evidence="6">Cytoplasm</location>
    </subcellularLocation>
</comment>
<dbReference type="PANTHER" id="PTHR11476:SF7">
    <property type="entry name" value="HISTIDINE--TRNA LIGASE"/>
    <property type="match status" value="1"/>
</dbReference>
<evidence type="ECO:0000256" key="6">
    <source>
        <dbReference type="HAMAP-Rule" id="MF_00127"/>
    </source>
</evidence>
<accession>A0A7J3ZKC2</accession>
<comment type="catalytic activity">
    <reaction evidence="5 6">
        <text>tRNA(His) + L-histidine + ATP = L-histidyl-tRNA(His) + AMP + diphosphate + H(+)</text>
        <dbReference type="Rhea" id="RHEA:17313"/>
        <dbReference type="Rhea" id="RHEA-COMP:9665"/>
        <dbReference type="Rhea" id="RHEA-COMP:9689"/>
        <dbReference type="ChEBI" id="CHEBI:15378"/>
        <dbReference type="ChEBI" id="CHEBI:30616"/>
        <dbReference type="ChEBI" id="CHEBI:33019"/>
        <dbReference type="ChEBI" id="CHEBI:57595"/>
        <dbReference type="ChEBI" id="CHEBI:78442"/>
        <dbReference type="ChEBI" id="CHEBI:78527"/>
        <dbReference type="ChEBI" id="CHEBI:456215"/>
        <dbReference type="EC" id="6.1.1.21"/>
    </reaction>
</comment>
<dbReference type="EC" id="6.1.1.21" evidence="6"/>
<dbReference type="InterPro" id="IPR015807">
    <property type="entry name" value="His-tRNA-ligase"/>
</dbReference>
<feature type="binding site" evidence="7">
    <location>
        <position position="111"/>
    </location>
    <ligand>
        <name>L-histidine</name>
        <dbReference type="ChEBI" id="CHEBI:57595"/>
    </ligand>
</feature>
<evidence type="ECO:0000256" key="4">
    <source>
        <dbReference type="ARBA" id="ARBA00022917"/>
    </source>
</evidence>
<dbReference type="NCBIfam" id="TIGR00442">
    <property type="entry name" value="hisS"/>
    <property type="match status" value="1"/>
</dbReference>
<dbReference type="CDD" id="cd00773">
    <property type="entry name" value="HisRS-like_core"/>
    <property type="match status" value="1"/>
</dbReference>
<feature type="binding site" evidence="7">
    <location>
        <position position="270"/>
    </location>
    <ligand>
        <name>L-histidine</name>
        <dbReference type="ChEBI" id="CHEBI:57595"/>
    </ligand>
</feature>
<evidence type="ECO:0000256" key="7">
    <source>
        <dbReference type="PIRSR" id="PIRSR001549-1"/>
    </source>
</evidence>
<comment type="caution">
    <text evidence="9">The sequence shown here is derived from an EMBL/GenBank/DDBJ whole genome shotgun (WGS) entry which is preliminary data.</text>
</comment>
<dbReference type="SUPFAM" id="SSF55681">
    <property type="entry name" value="Class II aaRS and biotin synthetases"/>
    <property type="match status" value="1"/>
</dbReference>
<gene>
    <name evidence="6" type="primary">hisS</name>
    <name evidence="9" type="ORF">ENM78_03615</name>
</gene>
<dbReference type="Gene3D" id="3.30.930.10">
    <property type="entry name" value="Bira Bifunctional Protein, Domain 2"/>
    <property type="match status" value="1"/>
</dbReference>
<dbReference type="PROSITE" id="PS50862">
    <property type="entry name" value="AA_TRNA_LIGASE_II"/>
    <property type="match status" value="1"/>
</dbReference>
<dbReference type="Pfam" id="PF13393">
    <property type="entry name" value="tRNA-synt_His"/>
    <property type="match status" value="1"/>
</dbReference>
<feature type="binding site" evidence="7">
    <location>
        <begin position="82"/>
        <end position="84"/>
    </location>
    <ligand>
        <name>L-histidine</name>
        <dbReference type="ChEBI" id="CHEBI:57595"/>
    </ligand>
</feature>
<dbReference type="PANTHER" id="PTHR11476">
    <property type="entry name" value="HISTIDYL-TRNA SYNTHETASE"/>
    <property type="match status" value="1"/>
</dbReference>
<keyword evidence="2 6" id="KW-0547">Nucleotide-binding</keyword>